<dbReference type="AlphaFoldDB" id="A0A8H2JLP2"/>
<dbReference type="Proteomes" id="UP000307702">
    <property type="component" value="Unassembled WGS sequence"/>
</dbReference>
<feature type="domain" description="Bacterial mobilisation" evidence="1">
    <location>
        <begin position="75"/>
        <end position="104"/>
    </location>
</feature>
<name>A0A8H2JLP2_9GAMM</name>
<organism evidence="2 3">
    <name type="scientific">Colwellia ponticola</name>
    <dbReference type="NCBI Taxonomy" id="2304625"/>
    <lineage>
        <taxon>Bacteria</taxon>
        <taxon>Pseudomonadati</taxon>
        <taxon>Pseudomonadota</taxon>
        <taxon>Gammaproteobacteria</taxon>
        <taxon>Alteromonadales</taxon>
        <taxon>Colwelliaceae</taxon>
        <taxon>Colwellia</taxon>
    </lineage>
</organism>
<sequence>MSNKKKDKKKEIKPKNKVIKIRLNEDVYNQFIELKTLNKFATWQDVLIHLHDDRTSYRKVLVDETGHSLKLVNHLQKIGINLNQIAKIANQNKQIDDRDLKEVNDFRRESIKVKNYFCKKVIPNFKIRSKK</sequence>
<evidence type="ECO:0000313" key="2">
    <source>
        <dbReference type="EMBL" id="TMM45429.1"/>
    </source>
</evidence>
<reference evidence="2 3" key="1">
    <citation type="submission" date="2019-05" db="EMBL/GenBank/DDBJ databases">
        <title>Colwellia ponticola sp. nov., isolated from seawater.</title>
        <authorList>
            <person name="Yoon J.-H."/>
        </authorList>
    </citation>
    <scope>NUCLEOTIDE SEQUENCE [LARGE SCALE GENOMIC DNA]</scope>
    <source>
        <strain evidence="2 3">OISW-25</strain>
    </source>
</reference>
<comment type="caution">
    <text evidence="2">The sequence shown here is derived from an EMBL/GenBank/DDBJ whole genome shotgun (WGS) entry which is preliminary data.</text>
</comment>
<evidence type="ECO:0000259" key="1">
    <source>
        <dbReference type="Pfam" id="PF05713"/>
    </source>
</evidence>
<gene>
    <name evidence="2" type="primary">mobC</name>
    <name evidence="2" type="ORF">FCS21_08550</name>
</gene>
<dbReference type="RefSeq" id="WP_138622404.1">
    <property type="nucleotide sequence ID" value="NZ_SZVP01000006.1"/>
</dbReference>
<dbReference type="Pfam" id="PF05713">
    <property type="entry name" value="MobC"/>
    <property type="match status" value="1"/>
</dbReference>
<keyword evidence="3" id="KW-1185">Reference proteome</keyword>
<dbReference type="EMBL" id="SZVP01000006">
    <property type="protein sequence ID" value="TMM45429.1"/>
    <property type="molecule type" value="Genomic_DNA"/>
</dbReference>
<proteinExistence type="predicted"/>
<protein>
    <submittedName>
        <fullName evidence="2">Plasmid mobilization relaxosome protein MobC</fullName>
    </submittedName>
</protein>
<accession>A0A8H2JLP2</accession>
<dbReference type="InterPro" id="IPR008687">
    <property type="entry name" value="MobC"/>
</dbReference>
<dbReference type="OrthoDB" id="6107302at2"/>
<evidence type="ECO:0000313" key="3">
    <source>
        <dbReference type="Proteomes" id="UP000307702"/>
    </source>
</evidence>